<accession>A0A090VJN0</accession>
<dbReference type="SUPFAM" id="SSF53649">
    <property type="entry name" value="Alkaline phosphatase-like"/>
    <property type="match status" value="1"/>
</dbReference>
<keyword evidence="3" id="KW-0479">Metal-binding</keyword>
<dbReference type="EMBL" id="BBNQ01000012">
    <property type="protein sequence ID" value="GAL63524.1"/>
    <property type="molecule type" value="Genomic_DNA"/>
</dbReference>
<organism evidence="8 9">
    <name type="scientific">Algibacter lectus</name>
    <dbReference type="NCBI Taxonomy" id="221126"/>
    <lineage>
        <taxon>Bacteria</taxon>
        <taxon>Pseudomonadati</taxon>
        <taxon>Bacteroidota</taxon>
        <taxon>Flavobacteriia</taxon>
        <taxon>Flavobacteriales</taxon>
        <taxon>Flavobacteriaceae</taxon>
        <taxon>Algibacter</taxon>
    </lineage>
</organism>
<comment type="cofactor">
    <cofactor evidence="1">
        <name>Ca(2+)</name>
        <dbReference type="ChEBI" id="CHEBI:29108"/>
    </cofactor>
</comment>
<evidence type="ECO:0000256" key="1">
    <source>
        <dbReference type="ARBA" id="ARBA00001913"/>
    </source>
</evidence>
<evidence type="ECO:0000313" key="8">
    <source>
        <dbReference type="EMBL" id="GAL63524.1"/>
    </source>
</evidence>
<name>A0A090VJN0_9FLAO</name>
<protein>
    <submittedName>
        <fullName evidence="8">Choline-sulfatase</fullName>
        <ecNumber evidence="8">3.1.6.6</ecNumber>
    </submittedName>
</protein>
<dbReference type="InterPro" id="IPR050738">
    <property type="entry name" value="Sulfatase"/>
</dbReference>
<comment type="similarity">
    <text evidence="2">Belongs to the sulfatase family.</text>
</comment>
<keyword evidence="4" id="KW-0732">Signal</keyword>
<dbReference type="Gene3D" id="3.40.720.10">
    <property type="entry name" value="Alkaline Phosphatase, subunit A"/>
    <property type="match status" value="1"/>
</dbReference>
<dbReference type="GO" id="GO:0004065">
    <property type="term" value="F:arylsulfatase activity"/>
    <property type="evidence" value="ECO:0007669"/>
    <property type="project" value="TreeGrafter"/>
</dbReference>
<evidence type="ECO:0000256" key="5">
    <source>
        <dbReference type="ARBA" id="ARBA00022801"/>
    </source>
</evidence>
<gene>
    <name evidence="8" type="ORF">JCM19300_1873</name>
</gene>
<reference evidence="8 9" key="1">
    <citation type="journal article" date="2014" name="Genome Announc.">
        <title>Draft Genome Sequences of Marine Flavobacterium Algibacter lectus Strains SS8 and NR4.</title>
        <authorList>
            <person name="Takatani N."/>
            <person name="Nakanishi M."/>
            <person name="Meirelles P."/>
            <person name="Mino S."/>
            <person name="Suda W."/>
            <person name="Oshima K."/>
            <person name="Hattori M."/>
            <person name="Ohkuma M."/>
            <person name="Hosokawa M."/>
            <person name="Miyashita K."/>
            <person name="Thompson F.L."/>
            <person name="Niwa A."/>
            <person name="Sawabe T."/>
            <person name="Sawabe T."/>
        </authorList>
    </citation>
    <scope>NUCLEOTIDE SEQUENCE [LARGE SCALE GENOMIC DNA]</scope>
    <source>
        <strain evidence="8 9">JCM 19300</strain>
    </source>
</reference>
<comment type="caution">
    <text evidence="8">The sequence shown here is derived from an EMBL/GenBank/DDBJ whole genome shotgun (WGS) entry which is preliminary data.</text>
</comment>
<dbReference type="InterPro" id="IPR017850">
    <property type="entry name" value="Alkaline_phosphatase_core_sf"/>
</dbReference>
<dbReference type="GO" id="GO:0046872">
    <property type="term" value="F:metal ion binding"/>
    <property type="evidence" value="ECO:0007669"/>
    <property type="project" value="UniProtKB-KW"/>
</dbReference>
<sequence length="231" mass="25955">MLAACSKLKTKRATEVKKPNIVFLLVDDLGWGDFGCYGAKFNETPNIDKLASQGMLFNNAYAASTVCSPSRAAILTGRYPARTHLTDWIDGHDFPNAKLSVPKWNKRINHKRITLPEALKQGGYNTSFFGKWHLMPMNHPDFNQHYPTNHGFDINIGGNEWGMPKGKGKYFSPFEMPNLDDGNPGDYLTDKLTDAAITYLDTINKKAPFIILFLLHNTWANYVSKGIGRKV</sequence>
<dbReference type="EC" id="3.1.6.6" evidence="8"/>
<dbReference type="GO" id="GO:0047753">
    <property type="term" value="F:choline-sulfatase activity"/>
    <property type="evidence" value="ECO:0007669"/>
    <property type="project" value="UniProtKB-EC"/>
</dbReference>
<dbReference type="PANTHER" id="PTHR42693:SF42">
    <property type="entry name" value="ARYLSULFATASE G"/>
    <property type="match status" value="1"/>
</dbReference>
<evidence type="ECO:0000313" key="9">
    <source>
        <dbReference type="Proteomes" id="UP000029644"/>
    </source>
</evidence>
<evidence type="ECO:0000259" key="7">
    <source>
        <dbReference type="Pfam" id="PF00884"/>
    </source>
</evidence>
<dbReference type="Pfam" id="PF00884">
    <property type="entry name" value="Sulfatase"/>
    <property type="match status" value="1"/>
</dbReference>
<dbReference type="PANTHER" id="PTHR42693">
    <property type="entry name" value="ARYLSULFATASE FAMILY MEMBER"/>
    <property type="match status" value="1"/>
</dbReference>
<dbReference type="InterPro" id="IPR000917">
    <property type="entry name" value="Sulfatase_N"/>
</dbReference>
<evidence type="ECO:0000256" key="4">
    <source>
        <dbReference type="ARBA" id="ARBA00022729"/>
    </source>
</evidence>
<keyword evidence="5 8" id="KW-0378">Hydrolase</keyword>
<proteinExistence type="inferred from homology"/>
<keyword evidence="6" id="KW-0106">Calcium</keyword>
<dbReference type="AlphaFoldDB" id="A0A090VJN0"/>
<dbReference type="Proteomes" id="UP000029644">
    <property type="component" value="Unassembled WGS sequence"/>
</dbReference>
<evidence type="ECO:0000256" key="2">
    <source>
        <dbReference type="ARBA" id="ARBA00008779"/>
    </source>
</evidence>
<evidence type="ECO:0000256" key="6">
    <source>
        <dbReference type="ARBA" id="ARBA00022837"/>
    </source>
</evidence>
<feature type="domain" description="Sulfatase N-terminal" evidence="7">
    <location>
        <begin position="19"/>
        <end position="217"/>
    </location>
</feature>
<evidence type="ECO:0000256" key="3">
    <source>
        <dbReference type="ARBA" id="ARBA00022723"/>
    </source>
</evidence>